<dbReference type="PROSITE" id="PS50158">
    <property type="entry name" value="ZF_CCHC"/>
    <property type="match status" value="1"/>
</dbReference>
<feature type="domain" description="CCHC-type" evidence="2">
    <location>
        <begin position="222"/>
        <end position="236"/>
    </location>
</feature>
<dbReference type="Gene3D" id="3.30.420.10">
    <property type="entry name" value="Ribonuclease H-like superfamily/Ribonuclease H"/>
    <property type="match status" value="1"/>
</dbReference>
<dbReference type="InterPro" id="IPR001584">
    <property type="entry name" value="Integrase_cat-core"/>
</dbReference>
<keyword evidence="1" id="KW-0479">Metal-binding</keyword>
<dbReference type="InterPro" id="IPR012337">
    <property type="entry name" value="RNaseH-like_sf"/>
</dbReference>
<protein>
    <recommendedName>
        <fullName evidence="5">Retrovirus-related Pol polyprotein from transposon TNT 1-94</fullName>
    </recommendedName>
</protein>
<keyword evidence="1" id="KW-0863">Zinc-finger</keyword>
<dbReference type="EMBL" id="AM457213">
    <property type="protein sequence ID" value="CAN70087.1"/>
    <property type="molecule type" value="Genomic_DNA"/>
</dbReference>
<dbReference type="Gene3D" id="4.10.60.10">
    <property type="entry name" value="Zinc finger, CCHC-type"/>
    <property type="match status" value="1"/>
</dbReference>
<evidence type="ECO:0008006" key="5">
    <source>
        <dbReference type="Google" id="ProtNLM"/>
    </source>
</evidence>
<dbReference type="InterPro" id="IPR013103">
    <property type="entry name" value="RVT_2"/>
</dbReference>
<dbReference type="SUPFAM" id="SSF53098">
    <property type="entry name" value="Ribonuclease H-like"/>
    <property type="match status" value="1"/>
</dbReference>
<dbReference type="GO" id="GO:0003676">
    <property type="term" value="F:nucleic acid binding"/>
    <property type="evidence" value="ECO:0007669"/>
    <property type="project" value="InterPro"/>
</dbReference>
<evidence type="ECO:0000256" key="1">
    <source>
        <dbReference type="PROSITE-ProRule" id="PRU00047"/>
    </source>
</evidence>
<dbReference type="PANTHER" id="PTHR33325">
    <property type="entry name" value="ZINC FINGER, CCHC-TYPE-RELATED"/>
    <property type="match status" value="1"/>
</dbReference>
<evidence type="ECO:0000259" key="2">
    <source>
        <dbReference type="PROSITE" id="PS50158"/>
    </source>
</evidence>
<dbReference type="Pfam" id="PF07727">
    <property type="entry name" value="RVT_2"/>
    <property type="match status" value="1"/>
</dbReference>
<organism evidence="4">
    <name type="scientific">Vitis vinifera</name>
    <name type="common">Grape</name>
    <dbReference type="NCBI Taxonomy" id="29760"/>
    <lineage>
        <taxon>Eukaryota</taxon>
        <taxon>Viridiplantae</taxon>
        <taxon>Streptophyta</taxon>
        <taxon>Embryophyta</taxon>
        <taxon>Tracheophyta</taxon>
        <taxon>Spermatophyta</taxon>
        <taxon>Magnoliopsida</taxon>
        <taxon>eudicotyledons</taxon>
        <taxon>Gunneridae</taxon>
        <taxon>Pentapetalae</taxon>
        <taxon>rosids</taxon>
        <taxon>Vitales</taxon>
        <taxon>Vitaceae</taxon>
        <taxon>Viteae</taxon>
        <taxon>Vitis</taxon>
    </lineage>
</organism>
<evidence type="ECO:0000259" key="3">
    <source>
        <dbReference type="PROSITE" id="PS50994"/>
    </source>
</evidence>
<gene>
    <name evidence="4" type="ORF">VITISV_039203</name>
</gene>
<proteinExistence type="predicted"/>
<sequence>MSNITKLKFVALDISGKNYLSWILDVELHLDAINLGATIKEGNQASLQDRAKALIFLRHHLHEGLKNEYFTVKDFFTLWNFKTISEYNSALFKISSQLKLHGEKIIEEDMLEKTFTTFHASNVLLQQQYRKCRFTKYSELISCLLVTKQNNELLMRNHQSRPTGSEPFLKVNAISSKFMDVVMIVEKIPDTMVLIKWNNTETIQENGKHLQDKPPKNHENNCYRCGMKGHWSHTCRTPKHLVDLYQASIKAKGKEIKMNFTDGDGLDLTYYDIDFFEDCATKHTILRDKRYFLELTLIKANVSTISSTTNLVEGSRRANITLPNGTRFHINDALYSSKSRINLLSFKDIRRNGYHIETMNEDNIEHLYITSIISGQKLIMEKLPTFSSGLYHTTIKPIESYVVVNQKPSFTKVISESPVFLEKIHRDICGPIHPPCGPFRYFMILIDVSTRWSHVCLLSTRNVAFARLLAQIIILRAQFSYYPIKTIRLNNAGEFTSQTFIDYCMSVGINIEHLVAHTHTQNGLAESFIKPLVHIQPTTYHEYSPSQLVLGKQPNISHLQIFGCAVYVPIAPTQRTKMDFQRRLRIYVGFDSPSIIRYLEPLTGDVFTARFADCHFNESVFPSLRGEKIIHLQNLANQLPDAFINTKKAHIEREALEEAQVPKNCDISVSYVHTGEKMDLNNIVINNIFAFQVASKVKRNDENPELRNVEEYVKPVGYKWVFVRKRNENNEIIRYKARLVAQGFSQRPGIDYEETYYLVMDAITFCFLINLVVSEGLDMHLMDVITTYLYESMNNDIYMKIPKGFKLPGENSIKSRSMYSIKLQRSLYGLKQSGRIWYNRLSEYLLKEGYVNNPTCPCIFIKKSETGFAIITVYLTRTTNYLKKEFEMKDLGKTKFYLGLQIEHFPNGVLVHQSTYVNKVLKRFYMDKAHPLSSSMVVQSLDLLGPEIPYLSAIGALMYLANCTHPDIAFSVNLLARYNSTPTRRHWNGIKHILCYLCGTTDMGLFYSTESKQQLLGYADAGYLSDPHKGRSQTGYVFNCNGTAISWRYVKQTMVATSSNHSEILAIHEASHECIRLRSMIQHIRESCGLSSIKGDPTILFEDNATCITQITGDLFTKSLSTSTFKKLIYMIGMRQLQGY</sequence>
<dbReference type="GO" id="GO:0015074">
    <property type="term" value="P:DNA integration"/>
    <property type="evidence" value="ECO:0007669"/>
    <property type="project" value="InterPro"/>
</dbReference>
<keyword evidence="1" id="KW-0862">Zinc</keyword>
<evidence type="ECO:0000313" key="4">
    <source>
        <dbReference type="EMBL" id="CAN70087.1"/>
    </source>
</evidence>
<name>A5BF17_VITVI</name>
<dbReference type="PROSITE" id="PS50994">
    <property type="entry name" value="INTEGRASE"/>
    <property type="match status" value="1"/>
</dbReference>
<dbReference type="InterPro" id="IPR036397">
    <property type="entry name" value="RNaseH_sf"/>
</dbReference>
<accession>A5BF17</accession>
<dbReference type="AlphaFoldDB" id="A5BF17"/>
<dbReference type="CDD" id="cd09272">
    <property type="entry name" value="RNase_HI_RT_Ty1"/>
    <property type="match status" value="1"/>
</dbReference>
<reference evidence="4" key="1">
    <citation type="journal article" date="2007" name="PLoS ONE">
        <title>The first genome sequence of an elite grapevine cultivar (Pinot noir Vitis vinifera L.): coping with a highly heterozygous genome.</title>
        <authorList>
            <person name="Velasco R."/>
            <person name="Zharkikh A."/>
            <person name="Troggio M."/>
            <person name="Cartwright D.A."/>
            <person name="Cestaro A."/>
            <person name="Pruss D."/>
            <person name="Pindo M."/>
            <person name="FitzGerald L.M."/>
            <person name="Vezzulli S."/>
            <person name="Reid J."/>
            <person name="Malacarne G."/>
            <person name="Iliev D."/>
            <person name="Coppola G."/>
            <person name="Wardell B."/>
            <person name="Micheletti D."/>
            <person name="Macalma T."/>
            <person name="Facci M."/>
            <person name="Mitchell J.T."/>
            <person name="Perazzolli M."/>
            <person name="Eldredge G."/>
            <person name="Gatto P."/>
            <person name="Oyzerski R."/>
            <person name="Moretto M."/>
            <person name="Gutin N."/>
            <person name="Stefanini M."/>
            <person name="Chen Y."/>
            <person name="Segala C."/>
            <person name="Davenport C."/>
            <person name="Dematte L."/>
            <person name="Mraz A."/>
            <person name="Battilana J."/>
            <person name="Stormo K."/>
            <person name="Costa F."/>
            <person name="Tao Q."/>
            <person name="Si-Ammour A."/>
            <person name="Harkins T."/>
            <person name="Lackey A."/>
            <person name="Perbost C."/>
            <person name="Taillon B."/>
            <person name="Stella A."/>
            <person name="Solovyev V."/>
            <person name="Fawcett J.A."/>
            <person name="Sterck L."/>
            <person name="Vandepoele K."/>
            <person name="Grando S.M."/>
            <person name="Toppo S."/>
            <person name="Moser C."/>
            <person name="Lanchbury J."/>
            <person name="Bogden R."/>
            <person name="Skolnick M."/>
            <person name="Sgaramella V."/>
            <person name="Bhatnagar S.K."/>
            <person name="Fontana P."/>
            <person name="Gutin A."/>
            <person name="Van de Peer Y."/>
            <person name="Salamini F."/>
            <person name="Viola R."/>
        </authorList>
    </citation>
    <scope>NUCLEOTIDE SEQUENCE</scope>
</reference>
<dbReference type="GO" id="GO:0008270">
    <property type="term" value="F:zinc ion binding"/>
    <property type="evidence" value="ECO:0007669"/>
    <property type="project" value="UniProtKB-KW"/>
</dbReference>
<dbReference type="SUPFAM" id="SSF57756">
    <property type="entry name" value="Retrovirus zinc finger-like domains"/>
    <property type="match status" value="1"/>
</dbReference>
<dbReference type="InterPro" id="IPR036875">
    <property type="entry name" value="Znf_CCHC_sf"/>
</dbReference>
<dbReference type="PANTHER" id="PTHR33325:SF5">
    <property type="entry name" value="TRANSCRIPTION FACTOR INTERACTOR AND REGULATOR CCHC(ZN) FAMILY"/>
    <property type="match status" value="1"/>
</dbReference>
<feature type="domain" description="Integrase catalytic" evidence="3">
    <location>
        <begin position="414"/>
        <end position="532"/>
    </location>
</feature>
<dbReference type="InterPro" id="IPR001878">
    <property type="entry name" value="Znf_CCHC"/>
</dbReference>